<organism evidence="1 2">
    <name type="scientific">Pseudoalteromonas marina</name>
    <dbReference type="NCBI Taxonomy" id="267375"/>
    <lineage>
        <taxon>Bacteria</taxon>
        <taxon>Pseudomonadati</taxon>
        <taxon>Pseudomonadota</taxon>
        <taxon>Gammaproteobacteria</taxon>
        <taxon>Alteromonadales</taxon>
        <taxon>Pseudoalteromonadaceae</taxon>
        <taxon>Pseudoalteromonas</taxon>
    </lineage>
</organism>
<keyword evidence="2" id="KW-1185">Reference proteome</keyword>
<dbReference type="RefSeq" id="WP_305471701.1">
    <property type="nucleotide sequence ID" value="NZ_JAUYVT010000004.1"/>
</dbReference>
<gene>
    <name evidence="1" type="ORF">Q8W34_07240</name>
</gene>
<name>A0ABT9FCB2_9GAMM</name>
<proteinExistence type="predicted"/>
<accession>A0ABT9FCB2</accession>
<sequence length="196" mass="22217">MKCRWLEITDELVDCLVEFIGDRRVLEVFAGWGDLGVALSQRGIHVKSTSVYMSSYDGSASQMPEYVESLDAVSACIKYRDDYDVLLAAWPIADDTLLHCALEWNKPIICIGELWREHPLNVHANYSGTASDAYFENVIDIAPPKRVLRNIHAAVMFHELKEELVPGFRPYLLMTGLGDSRALFKLYSERVVKTTM</sequence>
<reference evidence="1" key="1">
    <citation type="submission" date="2023-07" db="EMBL/GenBank/DDBJ databases">
        <title>Genome content predicts the carbon catabolic preferences of heterotrophic bacteria.</title>
        <authorList>
            <person name="Gralka M."/>
        </authorList>
    </citation>
    <scope>NUCLEOTIDE SEQUENCE</scope>
    <source>
        <strain evidence="1">4G09</strain>
    </source>
</reference>
<dbReference type="InterPro" id="IPR029063">
    <property type="entry name" value="SAM-dependent_MTases_sf"/>
</dbReference>
<comment type="caution">
    <text evidence="1">The sequence shown here is derived from an EMBL/GenBank/DDBJ whole genome shotgun (WGS) entry which is preliminary data.</text>
</comment>
<protein>
    <submittedName>
        <fullName evidence="1">Uncharacterized protein</fullName>
    </submittedName>
</protein>
<evidence type="ECO:0000313" key="1">
    <source>
        <dbReference type="EMBL" id="MDP2564424.1"/>
    </source>
</evidence>
<evidence type="ECO:0000313" key="2">
    <source>
        <dbReference type="Proteomes" id="UP001177212"/>
    </source>
</evidence>
<dbReference type="Proteomes" id="UP001177212">
    <property type="component" value="Unassembled WGS sequence"/>
</dbReference>
<dbReference type="EMBL" id="JAUYVT010000004">
    <property type="protein sequence ID" value="MDP2564424.1"/>
    <property type="molecule type" value="Genomic_DNA"/>
</dbReference>
<dbReference type="SUPFAM" id="SSF53335">
    <property type="entry name" value="S-adenosyl-L-methionine-dependent methyltransferases"/>
    <property type="match status" value="1"/>
</dbReference>